<dbReference type="RefSeq" id="WP_183998430.1">
    <property type="nucleotide sequence ID" value="NZ_JACIEH010000002.1"/>
</dbReference>
<sequence>MYQAQFSAVALDLDKAAFVSLLRAWRSARDEGLATMPAMAKLAPGHDGAILAPVIDSLARLFELALGRPLGIGRDEMLSPDEHLLLDAIGRQGCRPDWAGEGVSGTLIGAIRSARIMLALATRREAPRAKLRP</sequence>
<keyword evidence="2" id="KW-1185">Reference proteome</keyword>
<dbReference type="AlphaFoldDB" id="A0A7W6JT66"/>
<dbReference type="Proteomes" id="UP000557392">
    <property type="component" value="Unassembled WGS sequence"/>
</dbReference>
<proteinExistence type="predicted"/>
<organism evidence="1 2">
    <name type="scientific">Sphingomonas kyeonggiensis</name>
    <dbReference type="NCBI Taxonomy" id="1268553"/>
    <lineage>
        <taxon>Bacteria</taxon>
        <taxon>Pseudomonadati</taxon>
        <taxon>Pseudomonadota</taxon>
        <taxon>Alphaproteobacteria</taxon>
        <taxon>Sphingomonadales</taxon>
        <taxon>Sphingomonadaceae</taxon>
        <taxon>Sphingomonas</taxon>
    </lineage>
</organism>
<evidence type="ECO:0000313" key="1">
    <source>
        <dbReference type="EMBL" id="MBB4099123.1"/>
    </source>
</evidence>
<dbReference type="EMBL" id="JACIEH010000002">
    <property type="protein sequence ID" value="MBB4099123.1"/>
    <property type="molecule type" value="Genomic_DNA"/>
</dbReference>
<name>A0A7W6JT66_9SPHN</name>
<comment type="caution">
    <text evidence="1">The sequence shown here is derived from an EMBL/GenBank/DDBJ whole genome shotgun (WGS) entry which is preliminary data.</text>
</comment>
<reference evidence="1 2" key="1">
    <citation type="submission" date="2020-08" db="EMBL/GenBank/DDBJ databases">
        <title>Genomic Encyclopedia of Type Strains, Phase IV (KMG-IV): sequencing the most valuable type-strain genomes for metagenomic binning, comparative biology and taxonomic classification.</title>
        <authorList>
            <person name="Goeker M."/>
        </authorList>
    </citation>
    <scope>NUCLEOTIDE SEQUENCE [LARGE SCALE GENOMIC DNA]</scope>
    <source>
        <strain evidence="1 2">DSM 101806</strain>
    </source>
</reference>
<gene>
    <name evidence="1" type="ORF">GGR46_002687</name>
</gene>
<protein>
    <submittedName>
        <fullName evidence="1">Uncharacterized protein</fullName>
    </submittedName>
</protein>
<evidence type="ECO:0000313" key="2">
    <source>
        <dbReference type="Proteomes" id="UP000557392"/>
    </source>
</evidence>
<accession>A0A7W6JT66</accession>